<evidence type="ECO:0000313" key="1">
    <source>
        <dbReference type="EMBL" id="EOD52463.1"/>
    </source>
</evidence>
<accession>R1EXJ2</accession>
<dbReference type="Pfam" id="PF00221">
    <property type="entry name" value="Lyase_aromatic"/>
    <property type="match status" value="1"/>
</dbReference>
<sequence length="233" mass="25394">MFGKLLFAQGTELLNSALNKGLPPNLAADDPSLSFTCKGIDINLAAYMSELAYLANPVSSHVQSAEVHNQAVNSLALISARYTLQSVEILSQMCAAYLYALCQALDLRVLQSLFLAEAYSLTTDAVVSALKRCEPDLADPSGVKKDVWAAIKDKWNASTNEDLADRAANAARSAAMTLQYRISCSSKQARVLETELAEVLREAYARIRDRMFAEHTAITPAYLGLAARKILFQ</sequence>
<dbReference type="Proteomes" id="UP000013521">
    <property type="component" value="Unassembled WGS sequence"/>
</dbReference>
<dbReference type="STRING" id="1287680.R1EXJ2"/>
<dbReference type="PANTHER" id="PTHR10362">
    <property type="entry name" value="HISTIDINE AMMONIA-LYASE"/>
    <property type="match status" value="1"/>
</dbReference>
<dbReference type="GO" id="GO:0016829">
    <property type="term" value="F:lyase activity"/>
    <property type="evidence" value="ECO:0007669"/>
    <property type="project" value="UniProtKB-KW"/>
</dbReference>
<proteinExistence type="predicted"/>
<dbReference type="EMBL" id="KB915739">
    <property type="protein sequence ID" value="EOD52463.1"/>
    <property type="molecule type" value="Genomic_DNA"/>
</dbReference>
<dbReference type="OrthoDB" id="10051290at2759"/>
<evidence type="ECO:0000313" key="2">
    <source>
        <dbReference type="Proteomes" id="UP000013521"/>
    </source>
</evidence>
<reference evidence="2" key="1">
    <citation type="journal article" date="2013" name="Genome Announc.">
        <title>Draft genome sequence of Neofusicoccum parvum isolate UCR-NP2, a fungal vascular pathogen associated with grapevine cankers.</title>
        <authorList>
            <person name="Blanco-Ulate B."/>
            <person name="Rolshausen P."/>
            <person name="Cantu D."/>
        </authorList>
    </citation>
    <scope>NUCLEOTIDE SEQUENCE [LARGE SCALE GENOMIC DNA]</scope>
    <source>
        <strain evidence="2">UCR-NP2</strain>
    </source>
</reference>
<dbReference type="KEGG" id="npa:UCRNP2_716"/>
<dbReference type="InterPro" id="IPR008948">
    <property type="entry name" value="L-Aspartase-like"/>
</dbReference>
<protein>
    <submittedName>
        <fullName evidence="1">Putative phenylalanine ammonia-lyase protein</fullName>
    </submittedName>
</protein>
<gene>
    <name evidence="1" type="ORF">UCRNP2_716</name>
</gene>
<dbReference type="InterPro" id="IPR001106">
    <property type="entry name" value="Aromatic_Lyase"/>
</dbReference>
<dbReference type="SUPFAM" id="SSF48557">
    <property type="entry name" value="L-aspartase-like"/>
    <property type="match status" value="1"/>
</dbReference>
<name>R1EXJ2_BOTPV</name>
<dbReference type="eggNOG" id="KOG0222">
    <property type="taxonomic scope" value="Eukaryota"/>
</dbReference>
<keyword evidence="1" id="KW-0456">Lyase</keyword>
<dbReference type="HOGENOM" id="CLU_1189762_0_0_1"/>
<dbReference type="Gene3D" id="1.20.200.10">
    <property type="entry name" value="Fumarase/aspartase (Central domain)"/>
    <property type="match status" value="1"/>
</dbReference>
<dbReference type="AlphaFoldDB" id="R1EXJ2"/>
<organism evidence="1 2">
    <name type="scientific">Botryosphaeria parva (strain UCR-NP2)</name>
    <name type="common">Grapevine canker fungus</name>
    <name type="synonym">Neofusicoccum parvum</name>
    <dbReference type="NCBI Taxonomy" id="1287680"/>
    <lineage>
        <taxon>Eukaryota</taxon>
        <taxon>Fungi</taxon>
        <taxon>Dikarya</taxon>
        <taxon>Ascomycota</taxon>
        <taxon>Pezizomycotina</taxon>
        <taxon>Dothideomycetes</taxon>
        <taxon>Dothideomycetes incertae sedis</taxon>
        <taxon>Botryosphaeriales</taxon>
        <taxon>Botryosphaeriaceae</taxon>
        <taxon>Neofusicoccum</taxon>
    </lineage>
</organism>